<reference evidence="19" key="1">
    <citation type="submission" date="2017-12" db="EMBL/GenBank/DDBJ databases">
        <authorList>
            <consortium name="DOE Joint Genome Institute"/>
            <person name="Mondo S.J."/>
            <person name="Kjaerbolling I."/>
            <person name="Vesth T.C."/>
            <person name="Frisvad J.C."/>
            <person name="Nybo J.L."/>
            <person name="Theobald S."/>
            <person name="Kuo A."/>
            <person name="Bowyer P."/>
            <person name="Matsuda Y."/>
            <person name="Lyhne E.K."/>
            <person name="Kogle M.E."/>
            <person name="Clum A."/>
            <person name="Lipzen A."/>
            <person name="Salamov A."/>
            <person name="Ngan C.Y."/>
            <person name="Daum C."/>
            <person name="Chiniquy J."/>
            <person name="Barry K."/>
            <person name="LaButti K."/>
            <person name="Haridas S."/>
            <person name="Simmons B.A."/>
            <person name="Magnuson J.K."/>
            <person name="Mortensen U.H."/>
            <person name="Larsen T.O."/>
            <person name="Grigoriev I.V."/>
            <person name="Baker S.E."/>
            <person name="Andersen M.R."/>
            <person name="Nordberg H.P."/>
            <person name="Cantor M.N."/>
            <person name="Hua S.X."/>
        </authorList>
    </citation>
    <scope>NUCLEOTIDE SEQUENCE [LARGE SCALE GENOMIC DNA]</scope>
    <source>
        <strain evidence="19">IBT 19404</strain>
    </source>
</reference>
<keyword evidence="4" id="KW-0479">Metal-binding</keyword>
<dbReference type="CDD" id="cd21175">
    <property type="entry name" value="LPMO_AA9"/>
    <property type="match status" value="1"/>
</dbReference>
<comment type="domain">
    <text evidence="15">Has a modular structure: an endo-beta-1,4-glucanase catalytic module at the N-terminus, a linker rich in serines and threonines, and a C-terminal carbohydrate-binding module (CBM).</text>
</comment>
<dbReference type="InterPro" id="IPR005103">
    <property type="entry name" value="AA9_LPMO"/>
</dbReference>
<feature type="domain" description="Auxiliary Activity family 9 catalytic" evidence="17">
    <location>
        <begin position="22"/>
        <end position="235"/>
    </location>
</feature>
<dbReference type="GO" id="GO:0005576">
    <property type="term" value="C:extracellular region"/>
    <property type="evidence" value="ECO:0007669"/>
    <property type="project" value="UniProtKB-SubCell"/>
</dbReference>
<keyword evidence="10 15" id="KW-1015">Disulfide bond</keyword>
<dbReference type="Gene3D" id="2.70.50.70">
    <property type="match status" value="1"/>
</dbReference>
<dbReference type="OrthoDB" id="4849160at2759"/>
<evidence type="ECO:0000313" key="19">
    <source>
        <dbReference type="Proteomes" id="UP000235023"/>
    </source>
</evidence>
<keyword evidence="8" id="KW-0186">Copper</keyword>
<evidence type="ECO:0000256" key="10">
    <source>
        <dbReference type="ARBA" id="ARBA00023157"/>
    </source>
</evidence>
<accession>A0A2J5HEI7</accession>
<dbReference type="GO" id="GO:0004497">
    <property type="term" value="F:monooxygenase activity"/>
    <property type="evidence" value="ECO:0007669"/>
    <property type="project" value="UniProtKB-KW"/>
</dbReference>
<evidence type="ECO:0000256" key="14">
    <source>
        <dbReference type="ARBA" id="ARBA00045077"/>
    </source>
</evidence>
<evidence type="ECO:0000313" key="18">
    <source>
        <dbReference type="EMBL" id="PLN75272.1"/>
    </source>
</evidence>
<evidence type="ECO:0000256" key="9">
    <source>
        <dbReference type="ARBA" id="ARBA00023033"/>
    </source>
</evidence>
<evidence type="ECO:0000256" key="11">
    <source>
        <dbReference type="ARBA" id="ARBA00023277"/>
    </source>
</evidence>
<gene>
    <name evidence="18" type="ORF">BDW42DRAFT_180958</name>
</gene>
<evidence type="ECO:0000259" key="17">
    <source>
        <dbReference type="Pfam" id="PF03443"/>
    </source>
</evidence>
<keyword evidence="9" id="KW-0503">Monooxygenase</keyword>
<evidence type="ECO:0000256" key="3">
    <source>
        <dbReference type="ARBA" id="ARBA00022525"/>
    </source>
</evidence>
<keyword evidence="7" id="KW-0560">Oxidoreductase</keyword>
<evidence type="ECO:0000256" key="12">
    <source>
        <dbReference type="ARBA" id="ARBA00023326"/>
    </source>
</evidence>
<evidence type="ECO:0000256" key="16">
    <source>
        <dbReference type="SAM" id="SignalP"/>
    </source>
</evidence>
<evidence type="ECO:0000256" key="6">
    <source>
        <dbReference type="ARBA" id="ARBA00023001"/>
    </source>
</evidence>
<comment type="cofactor">
    <cofactor evidence="1">
        <name>Cu(2+)</name>
        <dbReference type="ChEBI" id="CHEBI:29036"/>
    </cofactor>
</comment>
<dbReference type="Pfam" id="PF03443">
    <property type="entry name" value="AA9"/>
    <property type="match status" value="1"/>
</dbReference>
<dbReference type="GO" id="GO:0030245">
    <property type="term" value="P:cellulose catabolic process"/>
    <property type="evidence" value="ECO:0007669"/>
    <property type="project" value="UniProtKB-UniRule"/>
</dbReference>
<evidence type="ECO:0000256" key="4">
    <source>
        <dbReference type="ARBA" id="ARBA00022723"/>
    </source>
</evidence>
<organism evidence="18 19">
    <name type="scientific">Aspergillus taichungensis</name>
    <dbReference type="NCBI Taxonomy" id="482145"/>
    <lineage>
        <taxon>Eukaryota</taxon>
        <taxon>Fungi</taxon>
        <taxon>Dikarya</taxon>
        <taxon>Ascomycota</taxon>
        <taxon>Pezizomycotina</taxon>
        <taxon>Eurotiomycetes</taxon>
        <taxon>Eurotiomycetidae</taxon>
        <taxon>Eurotiales</taxon>
        <taxon>Aspergillaceae</taxon>
        <taxon>Aspergillus</taxon>
        <taxon>Aspergillus subgen. Circumdati</taxon>
    </lineage>
</organism>
<dbReference type="EC" id="1.14.99.56" evidence="15"/>
<comment type="catalytic activity">
    <reaction evidence="14 15">
        <text>[(1-&gt;4)-beta-D-glucosyl]n+m + reduced acceptor + O2 = 4-dehydro-beta-D-glucosyl-[(1-&gt;4)-beta-D-glucosyl]n-1 + [(1-&gt;4)-beta-D-glucosyl]m + acceptor + H2O.</text>
        <dbReference type="EC" id="1.14.99.56"/>
    </reaction>
</comment>
<dbReference type="PANTHER" id="PTHR33353:SF36">
    <property type="entry name" value="ENDO-BETA-1,4-GLUCANASE D"/>
    <property type="match status" value="1"/>
</dbReference>
<dbReference type="GO" id="GO:0046872">
    <property type="term" value="F:metal ion binding"/>
    <property type="evidence" value="ECO:0007669"/>
    <property type="project" value="UniProtKB-KW"/>
</dbReference>
<keyword evidence="6 15" id="KW-0136">Cellulose degradation</keyword>
<protein>
    <recommendedName>
        <fullName evidence="15">AA9 family lytic polysaccharide monooxygenase</fullName>
        <ecNumber evidence="15">1.14.99.56</ecNumber>
    </recommendedName>
    <alternativeName>
        <fullName evidence="15">Endo-beta-1,4-glucanase</fullName>
    </alternativeName>
    <alternativeName>
        <fullName evidence="15">Glycosyl hydrolase 61 family protein</fullName>
    </alternativeName>
</protein>
<evidence type="ECO:0000256" key="7">
    <source>
        <dbReference type="ARBA" id="ARBA00023002"/>
    </source>
</evidence>
<proteinExistence type="inferred from homology"/>
<name>A0A2J5HEI7_9EURO</name>
<evidence type="ECO:0000256" key="5">
    <source>
        <dbReference type="ARBA" id="ARBA00022729"/>
    </source>
</evidence>
<keyword evidence="12 15" id="KW-0624">Polysaccharide degradation</keyword>
<feature type="chain" id="PRO_5014407781" description="AA9 family lytic polysaccharide monooxygenase" evidence="16">
    <location>
        <begin position="22"/>
        <end position="276"/>
    </location>
</feature>
<sequence length="276" mass="29136">MHPKQKAALLATLLSASKVAAHGHISNIVINGVSYSGWDIGSDPYNPDPPVRIAWQTPNTANGFVSPDAYATDDIICHLDATNARGHAVVAAGDKISLQWTPWPESHHGPMLDYLARCDGSCETVDKTTLKFFKIDGVGLVDPEPAPGVWGADQMIANNNSWMVQIPPTIAPGNYVLRHETIALHSAGSENGAQNYMQCFNLEITGSGTAKPEGVPGKELYKATDPGILVNIYQSLDYVVPGPSVIPDAKSIEQSSSAITASGTPVTAAAARPTAV</sequence>
<feature type="signal peptide" evidence="16">
    <location>
        <begin position="1"/>
        <end position="21"/>
    </location>
</feature>
<dbReference type="GO" id="GO:0030248">
    <property type="term" value="F:cellulose binding"/>
    <property type="evidence" value="ECO:0007669"/>
    <property type="project" value="UniProtKB-UniRule"/>
</dbReference>
<keyword evidence="3 15" id="KW-0964">Secreted</keyword>
<dbReference type="InterPro" id="IPR049892">
    <property type="entry name" value="AA9"/>
</dbReference>
<dbReference type="EMBL" id="KZ559656">
    <property type="protein sequence ID" value="PLN75272.1"/>
    <property type="molecule type" value="Genomic_DNA"/>
</dbReference>
<dbReference type="AlphaFoldDB" id="A0A2J5HEI7"/>
<evidence type="ECO:0000256" key="15">
    <source>
        <dbReference type="RuleBase" id="RU368122"/>
    </source>
</evidence>
<dbReference type="GO" id="GO:0008810">
    <property type="term" value="F:cellulase activity"/>
    <property type="evidence" value="ECO:0007669"/>
    <property type="project" value="UniProtKB-UniRule"/>
</dbReference>
<keyword evidence="19" id="KW-1185">Reference proteome</keyword>
<keyword evidence="5 16" id="KW-0732">Signal</keyword>
<evidence type="ECO:0000256" key="13">
    <source>
        <dbReference type="ARBA" id="ARBA00044502"/>
    </source>
</evidence>
<evidence type="ECO:0000256" key="1">
    <source>
        <dbReference type="ARBA" id="ARBA00001973"/>
    </source>
</evidence>
<comment type="function">
    <text evidence="15">Lytic polysaccharide monooxygenase (LMPO) that depolymerizes crystalline and amorphous polysaccharides via the oxidation of scissile alpha- or beta-(1-4)-glycosidic bonds, yielding C1 and/or C4 oxidation products. Catalysis by LPMOs requires the reduction of the active-site copper from Cu(II) to Cu(I) by a reducing agent and H(2)O(2) or O(2) as a cosubstrate.</text>
</comment>
<evidence type="ECO:0000256" key="8">
    <source>
        <dbReference type="ARBA" id="ARBA00023008"/>
    </source>
</evidence>
<evidence type="ECO:0000256" key="2">
    <source>
        <dbReference type="ARBA" id="ARBA00004613"/>
    </source>
</evidence>
<dbReference type="PANTHER" id="PTHR33353">
    <property type="entry name" value="PUTATIVE (AFU_ORTHOLOGUE AFUA_1G12560)-RELATED"/>
    <property type="match status" value="1"/>
</dbReference>
<comment type="subcellular location">
    <subcellularLocation>
        <location evidence="2 15">Secreted</location>
    </subcellularLocation>
</comment>
<comment type="similarity">
    <text evidence="13">Belongs to the polysaccharide monooxygenase AA9 family.</text>
</comment>
<keyword evidence="11 15" id="KW-0119">Carbohydrate metabolism</keyword>
<dbReference type="Proteomes" id="UP000235023">
    <property type="component" value="Unassembled WGS sequence"/>
</dbReference>